<evidence type="ECO:0000313" key="3">
    <source>
        <dbReference type="Proteomes" id="UP000288168"/>
    </source>
</evidence>
<protein>
    <recommendedName>
        <fullName evidence="4">Chromo domain-containing protein</fullName>
    </recommendedName>
</protein>
<dbReference type="InterPro" id="IPR016197">
    <property type="entry name" value="Chromo-like_dom_sf"/>
</dbReference>
<dbReference type="SUPFAM" id="SSF54160">
    <property type="entry name" value="Chromo domain-like"/>
    <property type="match status" value="1"/>
</dbReference>
<sequence>MMLPACPRSLQKGEPIQTPWSTHVVVKEILVTTQVGNLTFYGVRAETQDSYPWDWLSTESLLWVFDDGTGPRMWQHPAQPVPYSFQEPENNLERIVGHYESRSGECYVAVKWKNCLSPTWELEENMGCLADALTCYFNNISDQSWAE</sequence>
<comment type="subunit">
    <text evidence="1">Component of the NuA4 histone acetyltransferase complex.</text>
</comment>
<comment type="caution">
    <text evidence="2">The sequence shown here is derived from an EMBL/GenBank/DDBJ whole genome shotgun (WGS) entry which is preliminary data.</text>
</comment>
<evidence type="ECO:0000313" key="2">
    <source>
        <dbReference type="EMBL" id="RSL48157.1"/>
    </source>
</evidence>
<gene>
    <name evidence="2" type="ORF">CEP54_013053</name>
</gene>
<dbReference type="EMBL" id="NKCI01000202">
    <property type="protein sequence ID" value="RSL48157.1"/>
    <property type="molecule type" value="Genomic_DNA"/>
</dbReference>
<evidence type="ECO:0000256" key="1">
    <source>
        <dbReference type="ARBA" id="ARBA00011353"/>
    </source>
</evidence>
<name>A0A428P564_9HYPO</name>
<proteinExistence type="predicted"/>
<evidence type="ECO:0008006" key="4">
    <source>
        <dbReference type="Google" id="ProtNLM"/>
    </source>
</evidence>
<reference evidence="2 3" key="1">
    <citation type="submission" date="2017-06" db="EMBL/GenBank/DDBJ databases">
        <title>Comparative genomic analysis of Ambrosia Fusariam Clade fungi.</title>
        <authorList>
            <person name="Stajich J.E."/>
            <person name="Carrillo J."/>
            <person name="Kijimoto T."/>
            <person name="Eskalen A."/>
            <person name="O'Donnell K."/>
            <person name="Kasson M."/>
        </authorList>
    </citation>
    <scope>NUCLEOTIDE SEQUENCE [LARGE SCALE GENOMIC DNA]</scope>
    <source>
        <strain evidence="2 3">NRRL62584</strain>
    </source>
</reference>
<dbReference type="Gene3D" id="2.40.50.40">
    <property type="match status" value="1"/>
</dbReference>
<dbReference type="AlphaFoldDB" id="A0A428P564"/>
<keyword evidence="3" id="KW-1185">Reference proteome</keyword>
<dbReference type="Proteomes" id="UP000288168">
    <property type="component" value="Unassembled WGS sequence"/>
</dbReference>
<dbReference type="OrthoDB" id="5235533at2759"/>
<accession>A0A428P564</accession>
<organism evidence="2 3">
    <name type="scientific">Fusarium duplospermum</name>
    <dbReference type="NCBI Taxonomy" id="1325734"/>
    <lineage>
        <taxon>Eukaryota</taxon>
        <taxon>Fungi</taxon>
        <taxon>Dikarya</taxon>
        <taxon>Ascomycota</taxon>
        <taxon>Pezizomycotina</taxon>
        <taxon>Sordariomycetes</taxon>
        <taxon>Hypocreomycetidae</taxon>
        <taxon>Hypocreales</taxon>
        <taxon>Nectriaceae</taxon>
        <taxon>Fusarium</taxon>
        <taxon>Fusarium solani species complex</taxon>
    </lineage>
</organism>